<protein>
    <submittedName>
        <fullName evidence="1">Uncharacterized protein</fullName>
    </submittedName>
</protein>
<evidence type="ECO:0000313" key="1">
    <source>
        <dbReference type="EMBL" id="UUZ44416.1"/>
    </source>
</evidence>
<proteinExistence type="predicted"/>
<gene>
    <name evidence="1" type="ORF">LP422_18660</name>
</gene>
<name>A0AC61U2Z3_9MICO</name>
<accession>A0AC61U2Z3</accession>
<reference evidence="1" key="1">
    <citation type="submission" date="2021-11" db="EMBL/GenBank/DDBJ databases">
        <title>Study of the species diversity of bacterial strains isolated from a unique natural object - Shulgan-Tash cave (Bashkiria).</title>
        <authorList>
            <person name="Sazanova A.L."/>
            <person name="Chirak E.R."/>
            <person name="Safronova V.I."/>
        </authorList>
    </citation>
    <scope>NUCLEOTIDE SEQUENCE</scope>
    <source>
        <strain evidence="1">P1</strain>
    </source>
</reference>
<dbReference type="EMBL" id="CP087977">
    <property type="protein sequence ID" value="UUZ44416.1"/>
    <property type="molecule type" value="Genomic_DNA"/>
</dbReference>
<organism evidence="1 2">
    <name type="scientific">Janibacter limosus</name>
    <dbReference type="NCBI Taxonomy" id="53458"/>
    <lineage>
        <taxon>Bacteria</taxon>
        <taxon>Bacillati</taxon>
        <taxon>Actinomycetota</taxon>
        <taxon>Actinomycetes</taxon>
        <taxon>Micrococcales</taxon>
        <taxon>Intrasporangiaceae</taxon>
        <taxon>Janibacter</taxon>
    </lineage>
</organism>
<sequence>MSGWVSRVERQGPAVTVAILVWGGAIVGFGVAVALADGLVVPWLGIACVFFAIGGAADTASAAFRSTMLMTAATDAMRGRLRGVFIVVVAGGPRLADVVHGLVAGELGTAVTTIGGGVPVIVLTLVATAVSPAFVRYRVPRA</sequence>
<evidence type="ECO:0000313" key="2">
    <source>
        <dbReference type="Proteomes" id="UP001059663"/>
    </source>
</evidence>
<dbReference type="Proteomes" id="UP001059663">
    <property type="component" value="Chromosome"/>
</dbReference>